<evidence type="ECO:0000256" key="3">
    <source>
        <dbReference type="ARBA" id="ARBA00022448"/>
    </source>
</evidence>
<dbReference type="PANTHER" id="PTHR10332">
    <property type="entry name" value="EQUILIBRATIVE NUCLEOSIDE TRANSPORTER"/>
    <property type="match status" value="1"/>
</dbReference>
<evidence type="ECO:0000256" key="1">
    <source>
        <dbReference type="ARBA" id="ARBA00004554"/>
    </source>
</evidence>
<feature type="transmembrane region" description="Helical" evidence="7">
    <location>
        <begin position="268"/>
        <end position="291"/>
    </location>
</feature>
<feature type="transmembrane region" description="Helical" evidence="7">
    <location>
        <begin position="98"/>
        <end position="118"/>
    </location>
</feature>
<evidence type="ECO:0000256" key="7">
    <source>
        <dbReference type="SAM" id="Phobius"/>
    </source>
</evidence>
<dbReference type="RefSeq" id="XP_016373853.1">
    <property type="nucleotide sequence ID" value="XM_016518367.1"/>
</dbReference>
<dbReference type="InterPro" id="IPR036259">
    <property type="entry name" value="MFS_trans_sf"/>
</dbReference>
<name>A0A673H9V1_9TELE</name>
<feature type="transmembrane region" description="Helical" evidence="7">
    <location>
        <begin position="343"/>
        <end position="361"/>
    </location>
</feature>
<dbReference type="GeneID" id="107712971"/>
<gene>
    <name evidence="8" type="primary">LOC107712971</name>
</gene>
<accession>A0A673H9V1</accession>
<feature type="transmembrane region" description="Helical" evidence="7">
    <location>
        <begin position="169"/>
        <end position="188"/>
    </location>
</feature>
<dbReference type="AlphaFoldDB" id="A0A673H9V1"/>
<dbReference type="PIRSF" id="PIRSF016379">
    <property type="entry name" value="ENT"/>
    <property type="match status" value="1"/>
</dbReference>
<evidence type="ECO:0000256" key="4">
    <source>
        <dbReference type="ARBA" id="ARBA00022692"/>
    </source>
</evidence>
<evidence type="ECO:0000256" key="2">
    <source>
        <dbReference type="ARBA" id="ARBA00007965"/>
    </source>
</evidence>
<keyword evidence="5 7" id="KW-1133">Transmembrane helix</keyword>
<dbReference type="InterPro" id="IPR002259">
    <property type="entry name" value="Eqnu_transpt"/>
</dbReference>
<dbReference type="OrthoDB" id="46396at2759"/>
<keyword evidence="9" id="KW-1185">Reference proteome</keyword>
<keyword evidence="6 7" id="KW-0472">Membrane</keyword>
<dbReference type="KEGG" id="srx:107712971"/>
<keyword evidence="4 7" id="KW-0812">Transmembrane</keyword>
<feature type="transmembrane region" description="Helical" evidence="7">
    <location>
        <begin position="12"/>
        <end position="31"/>
    </location>
</feature>
<dbReference type="InterPro" id="IPR034764">
    <property type="entry name" value="ENT1/ENT2"/>
</dbReference>
<feature type="transmembrane region" description="Helical" evidence="7">
    <location>
        <begin position="409"/>
        <end position="431"/>
    </location>
</feature>
<dbReference type="SUPFAM" id="SSF103473">
    <property type="entry name" value="MFS general substrate transporter"/>
    <property type="match status" value="1"/>
</dbReference>
<dbReference type="PANTHER" id="PTHR10332:SF9">
    <property type="entry name" value="EQUILIBRATIVE NUCLEOSIDE TRANSPORTER 1"/>
    <property type="match status" value="1"/>
</dbReference>
<protein>
    <submittedName>
        <fullName evidence="8">Equilibrative nucleoside transporter 1-like</fullName>
    </submittedName>
</protein>
<comment type="subcellular location">
    <subcellularLocation>
        <location evidence="1">Basolateral cell membrane</location>
        <topology evidence="1">Multi-pass membrane protein</topology>
    </subcellularLocation>
</comment>
<evidence type="ECO:0000313" key="9">
    <source>
        <dbReference type="Proteomes" id="UP000472270"/>
    </source>
</evidence>
<organism evidence="8 9">
    <name type="scientific">Sinocyclocheilus rhinocerous</name>
    <dbReference type="NCBI Taxonomy" id="307959"/>
    <lineage>
        <taxon>Eukaryota</taxon>
        <taxon>Metazoa</taxon>
        <taxon>Chordata</taxon>
        <taxon>Craniata</taxon>
        <taxon>Vertebrata</taxon>
        <taxon>Euteleostomi</taxon>
        <taxon>Actinopterygii</taxon>
        <taxon>Neopterygii</taxon>
        <taxon>Teleostei</taxon>
        <taxon>Ostariophysi</taxon>
        <taxon>Cypriniformes</taxon>
        <taxon>Cyprinidae</taxon>
        <taxon>Cyprininae</taxon>
        <taxon>Sinocyclocheilus</taxon>
    </lineage>
</organism>
<dbReference type="Pfam" id="PF01733">
    <property type="entry name" value="Nucleoside_tran"/>
    <property type="match status" value="1"/>
</dbReference>
<dbReference type="NCBIfam" id="TIGR00939">
    <property type="entry name" value="2a57"/>
    <property type="match status" value="1"/>
</dbReference>
<reference evidence="8" key="1">
    <citation type="submission" date="2025-08" db="UniProtKB">
        <authorList>
            <consortium name="Ensembl"/>
        </authorList>
    </citation>
    <scope>IDENTIFICATION</scope>
</reference>
<evidence type="ECO:0000313" key="8">
    <source>
        <dbReference type="Ensembl" id="ENSSRHP00000022365.1"/>
    </source>
</evidence>
<dbReference type="GO" id="GO:0016323">
    <property type="term" value="C:basolateral plasma membrane"/>
    <property type="evidence" value="ECO:0007669"/>
    <property type="project" value="UniProtKB-SubCell"/>
</dbReference>
<dbReference type="GO" id="GO:0015213">
    <property type="term" value="F:uridine transmembrane transporter activity"/>
    <property type="evidence" value="ECO:0007669"/>
    <property type="project" value="UniProtKB-ARBA"/>
</dbReference>
<feature type="transmembrane region" description="Helical" evidence="7">
    <location>
        <begin position="68"/>
        <end position="86"/>
    </location>
</feature>
<feature type="transmembrane region" description="Helical" evidence="7">
    <location>
        <begin position="373"/>
        <end position="397"/>
    </location>
</feature>
<feature type="transmembrane region" description="Helical" evidence="7">
    <location>
        <begin position="303"/>
        <end position="322"/>
    </location>
</feature>
<feature type="transmembrane region" description="Helical" evidence="7">
    <location>
        <begin position="124"/>
        <end position="157"/>
    </location>
</feature>
<evidence type="ECO:0000256" key="6">
    <source>
        <dbReference type="ARBA" id="ARBA00023136"/>
    </source>
</evidence>
<dbReference type="Ensembl" id="ENSSRHT00000023053.1">
    <property type="protein sequence ID" value="ENSSRHP00000022365.1"/>
    <property type="gene ID" value="ENSSRHG00000011865.1"/>
</dbReference>
<proteinExistence type="inferred from homology"/>
<evidence type="ECO:0000256" key="5">
    <source>
        <dbReference type="ARBA" id="ARBA00022989"/>
    </source>
</evidence>
<comment type="similarity">
    <text evidence="2">Belongs to the SLC29A/ENT transporter (TC 2.A.57) family.</text>
</comment>
<keyword evidence="3" id="KW-0813">Transport</keyword>
<dbReference type="PRINTS" id="PR01130">
    <property type="entry name" value="DERENTRNSPRT"/>
</dbReference>
<dbReference type="Proteomes" id="UP000472270">
    <property type="component" value="Unassembled WGS sequence"/>
</dbReference>
<sequence length="435" mass="47858">MDPQVPKDKYNGVWLIFFTLGLGTLLPWNFFMTATMYFTSRLADPLSEANLSANATEEDSRSVLQAKFNNVMTLCAMVPLLVFTCLNSVLHQRIAQKIRIAGSLTAILLVFLLTAILVKVDLEPLPFFIITMTKIICINSFGAVLQGSLFGMAGLLPASYTTPIMSGQGLAGTFAALSMICAIASGSAIHDSAFGYFITACVVISLAIAAYALLPKLEFFQYYQESQQSKPAEDEENKMDLLKKDERQKSAGDDNKQTPSILVIFKKIWVMAFSVCFAFTITIGTFPAITVDVKSTIADGGQWELYFIPVSCFLLFNVFDWLGRSLTAVCMWPGKDSKLLPGLLVARVIFVPLFMLCNVKPRHNLPVYFSHDSWFISFMILFAFSNGYLASLCMCFGPKKVDASEAETAGTIMAFFLSLGLALGASLSFLFRALV</sequence>
<feature type="transmembrane region" description="Helical" evidence="7">
    <location>
        <begin position="194"/>
        <end position="214"/>
    </location>
</feature>
<dbReference type="RefSeq" id="XP_016373854.1">
    <property type="nucleotide sequence ID" value="XM_016518368.1"/>
</dbReference>
<reference evidence="8" key="2">
    <citation type="submission" date="2025-09" db="UniProtKB">
        <authorList>
            <consortium name="Ensembl"/>
        </authorList>
    </citation>
    <scope>IDENTIFICATION</scope>
</reference>